<dbReference type="KEGG" id="gah:GAH_01326"/>
<dbReference type="RefSeq" id="WP_245603989.1">
    <property type="nucleotide sequence ID" value="NZ_CP011267.1"/>
</dbReference>
<evidence type="ECO:0000313" key="2">
    <source>
        <dbReference type="Proteomes" id="UP000034723"/>
    </source>
</evidence>
<proteinExistence type="predicted"/>
<reference evidence="1 2" key="1">
    <citation type="submission" date="2015-04" db="EMBL/GenBank/DDBJ databases">
        <title>The complete genome sequence of the hyperthermophilic, obligate iron-reducing archaeon Geoglobus ahangari strain 234T.</title>
        <authorList>
            <person name="Manzella M.P."/>
            <person name="Holmes D.E."/>
            <person name="Rocheleau J.M."/>
            <person name="Chung A."/>
            <person name="Reguera G."/>
            <person name="Kashefi K."/>
        </authorList>
    </citation>
    <scope>NUCLEOTIDE SEQUENCE [LARGE SCALE GENOMIC DNA]</scope>
    <source>
        <strain evidence="1 2">234</strain>
    </source>
</reference>
<name>A0A0F7IEH0_9EURY</name>
<dbReference type="GeneID" id="24803898"/>
<evidence type="ECO:0000313" key="1">
    <source>
        <dbReference type="EMBL" id="AKG91372.1"/>
    </source>
</evidence>
<dbReference type="STRING" id="113653.GAH_01326"/>
<organism evidence="1 2">
    <name type="scientific">Geoglobus ahangari</name>
    <dbReference type="NCBI Taxonomy" id="113653"/>
    <lineage>
        <taxon>Archaea</taxon>
        <taxon>Methanobacteriati</taxon>
        <taxon>Methanobacteriota</taxon>
        <taxon>Archaeoglobi</taxon>
        <taxon>Archaeoglobales</taxon>
        <taxon>Archaeoglobaceae</taxon>
        <taxon>Geoglobus</taxon>
    </lineage>
</organism>
<dbReference type="Proteomes" id="UP000034723">
    <property type="component" value="Chromosome"/>
</dbReference>
<dbReference type="InterPro" id="IPR029060">
    <property type="entry name" value="PIN-like_dom_sf"/>
</dbReference>
<sequence length="166" mass="18701">MVFSGVQHEKVGIEGVVDVGLIVISHFENPAKNHALEFLKSVLLWERKCLIPVTAFLGAYHVLTNYLGVERISAYEALRKTLETRSPALYSDLSVDTAVESLANAMGYRIESWDGYLVAIAKAHSAPVIYTIDRKMGKKVRDIHVVNPIPDDVFREYNRWLEENIG</sequence>
<dbReference type="AlphaFoldDB" id="A0A0F7IEH0"/>
<protein>
    <recommendedName>
        <fullName evidence="3">PIN domain-containing protein</fullName>
    </recommendedName>
</protein>
<keyword evidence="2" id="KW-1185">Reference proteome</keyword>
<dbReference type="SUPFAM" id="SSF88723">
    <property type="entry name" value="PIN domain-like"/>
    <property type="match status" value="1"/>
</dbReference>
<dbReference type="HOGENOM" id="CLU_1598951_0_0_2"/>
<evidence type="ECO:0008006" key="3">
    <source>
        <dbReference type="Google" id="ProtNLM"/>
    </source>
</evidence>
<gene>
    <name evidence="1" type="ORF">GAH_01326</name>
</gene>
<accession>A0A0F7IEH0</accession>
<dbReference type="EMBL" id="CP011267">
    <property type="protein sequence ID" value="AKG91372.1"/>
    <property type="molecule type" value="Genomic_DNA"/>
</dbReference>
<dbReference type="InParanoid" id="A0A0F7IEH0"/>